<reference evidence="6" key="1">
    <citation type="submission" date="2022-09" db="EMBL/GenBank/DDBJ databases">
        <title>Actin cytoskeleton and complex cell architecture in an #Asgard archaeon.</title>
        <authorList>
            <person name="Ponce Toledo R.I."/>
            <person name="Schleper C."/>
            <person name="Rodrigues Oliveira T."/>
            <person name="Wollweber F."/>
            <person name="Xu J."/>
            <person name="Rittmann S."/>
            <person name="Klingl A."/>
            <person name="Pilhofer M."/>
        </authorList>
    </citation>
    <scope>NUCLEOTIDE SEQUENCE</scope>
    <source>
        <strain evidence="6">B-35</strain>
    </source>
</reference>
<dbReference type="EC" id="4.3.99.4" evidence="6"/>
<dbReference type="InterPro" id="IPR001150">
    <property type="entry name" value="Gly_radical"/>
</dbReference>
<dbReference type="SUPFAM" id="SSF51998">
    <property type="entry name" value="PFL-like glycyl radical enzymes"/>
    <property type="match status" value="1"/>
</dbReference>
<feature type="domain" description="Glycine radical" evidence="4">
    <location>
        <begin position="713"/>
        <end position="842"/>
    </location>
</feature>
<dbReference type="PROSITE" id="PS51554">
    <property type="entry name" value="PFL"/>
    <property type="match status" value="1"/>
</dbReference>
<proteinExistence type="predicted"/>
<dbReference type="GO" id="GO:0120525">
    <property type="term" value="F:choline trimethylamine lyase activity"/>
    <property type="evidence" value="ECO:0007669"/>
    <property type="project" value="UniProtKB-EC"/>
</dbReference>
<evidence type="ECO:0000256" key="1">
    <source>
        <dbReference type="ARBA" id="ARBA00022818"/>
    </source>
</evidence>
<evidence type="ECO:0000259" key="4">
    <source>
        <dbReference type="PROSITE" id="PS51149"/>
    </source>
</evidence>
<feature type="modified residue" description="Glycine radical" evidence="3">
    <location>
        <position position="818"/>
    </location>
</feature>
<evidence type="ECO:0000313" key="7">
    <source>
        <dbReference type="Proteomes" id="UP001208689"/>
    </source>
</evidence>
<accession>A0ABY6HKQ5</accession>
<organism evidence="6 7">
    <name type="scientific">Candidatus Lokiarchaeum ossiferum</name>
    <dbReference type="NCBI Taxonomy" id="2951803"/>
    <lineage>
        <taxon>Archaea</taxon>
        <taxon>Promethearchaeati</taxon>
        <taxon>Promethearchaeota</taxon>
        <taxon>Promethearchaeia</taxon>
        <taxon>Promethearchaeales</taxon>
        <taxon>Promethearchaeaceae</taxon>
        <taxon>Candidatus Lokiarchaeum</taxon>
    </lineage>
</organism>
<dbReference type="Pfam" id="PF01228">
    <property type="entry name" value="Gly_radical"/>
    <property type="match status" value="1"/>
</dbReference>
<evidence type="ECO:0000256" key="2">
    <source>
        <dbReference type="ARBA" id="ARBA00023239"/>
    </source>
</evidence>
<keyword evidence="1 3" id="KW-0556">Organic radical</keyword>
<dbReference type="PROSITE" id="PS51149">
    <property type="entry name" value="GLY_RADICAL_2"/>
    <property type="match status" value="1"/>
</dbReference>
<protein>
    <submittedName>
        <fullName evidence="6">Choline trimethylamine-lyase</fullName>
        <ecNumber evidence="6">4.3.99.4</ecNumber>
    </submittedName>
</protein>
<dbReference type="EMBL" id="CP104013">
    <property type="protein sequence ID" value="UYP44109.1"/>
    <property type="molecule type" value="Genomic_DNA"/>
</dbReference>
<dbReference type="InterPro" id="IPR051215">
    <property type="entry name" value="GRE"/>
</dbReference>
<evidence type="ECO:0000259" key="5">
    <source>
        <dbReference type="PROSITE" id="PS51554"/>
    </source>
</evidence>
<sequence length="842" mass="95268">MSDTKKKSNSVNIPQYSVAQSHDLSPKAKWLRDYYFKGNDRKWNNEYSPYTTGASWGDRVWNEGDYHIVPEVYGFMGVKGKGLFGLSLLQMAQKVELPLEFWDLSLPERRATFLKMVMVDYIPQEIISENDLLAGGRFNTQLSKCLNAKEYEIYEKENLRNRTAALHYHQEGFGNAGATGGHIIPDFKTVVEKGFSYLYDKAKKTYSALSDSEKKGSKGSELRAMMIAAELPRDLAVKYAEECENLLASASTEERKEELKLMHENLKQVPWGPATTFWQSLQSIWIAHMLTMSEGSYPGPGFSFGRIDQILWPLYKRDVLEDQTLSRDMAKDIFSSFIFHCNTAYDAQIKIGNQGITAGFGQLITLSGLGPKGEDLTNELTYLILECFDEWAPILEPKPNVRLHRGSPDKLIDKLIEMITRAQGAPFILNFDERSMAGLMEEGIPKDEVWDYGCVGCLENTMCGNDRSGTVNCNPNLAKSIELTLWNGKNQPGFKRIMGDNTFKQYKESKQFGPETGDPETFQSWDEFFNAWKKQIKYIIKYTVDFYNLGEETRAKYLPVPYLSILMDDCISKGIDIHAGPPKYGFVTIEGVAFATMVDSLLAIKKYVFDEKKYSFAQIKEALINNFEGKKEYEIMQAILSNKAPKFGNDETEMDEIAREAMEFWSKETYQYTTPTNYKFRPGMLSWNYWAGEDAAFTPATPNGRKAGTFLSNAICPTNGADTKGPTAVTNSVGNALGGKTETGDYINFLPNGASHTITFNPSLLRDSEHKEKFKAYIRGYIENGGTALQINMLDAKMLIDAQHHPENYANLLVRVTGYNAYFTSIGKELQDELIARENHQM</sequence>
<dbReference type="Gene3D" id="3.20.70.20">
    <property type="match status" value="1"/>
</dbReference>
<evidence type="ECO:0000313" key="6">
    <source>
        <dbReference type="EMBL" id="UYP44109.1"/>
    </source>
</evidence>
<dbReference type="PANTHER" id="PTHR43641">
    <property type="entry name" value="FORMATE ACETYLTRANSFERASE 3-RELATED"/>
    <property type="match status" value="1"/>
</dbReference>
<evidence type="ECO:0000256" key="3">
    <source>
        <dbReference type="PROSITE-ProRule" id="PRU00493"/>
    </source>
</evidence>
<dbReference type="Pfam" id="PF02901">
    <property type="entry name" value="PFL-like"/>
    <property type="match status" value="1"/>
</dbReference>
<keyword evidence="2 6" id="KW-0456">Lyase</keyword>
<gene>
    <name evidence="6" type="ORF">NEF87_000394</name>
</gene>
<dbReference type="InterPro" id="IPR004184">
    <property type="entry name" value="PFL_dom"/>
</dbReference>
<dbReference type="Proteomes" id="UP001208689">
    <property type="component" value="Chromosome"/>
</dbReference>
<dbReference type="PANTHER" id="PTHR43641:SF2">
    <property type="entry name" value="DEHYDRATASE YBIW-RELATED"/>
    <property type="match status" value="1"/>
</dbReference>
<name>A0ABY6HKQ5_9ARCH</name>
<feature type="domain" description="PFL" evidence="5">
    <location>
        <begin position="1"/>
        <end position="706"/>
    </location>
</feature>
<keyword evidence="7" id="KW-1185">Reference proteome</keyword>